<evidence type="ECO:0000259" key="3">
    <source>
        <dbReference type="Pfam" id="PF00561"/>
    </source>
</evidence>
<dbReference type="GO" id="GO:0071949">
    <property type="term" value="F:FAD binding"/>
    <property type="evidence" value="ECO:0007669"/>
    <property type="project" value="InterPro"/>
</dbReference>
<dbReference type="EMBL" id="FXZI01000005">
    <property type="protein sequence ID" value="SMX87816.1"/>
    <property type="molecule type" value="Genomic_DNA"/>
</dbReference>
<sequence length="671" mass="72474">MRIGIIGGGIGGLTAAVALQSDGHTVTVYERRADAGAVGTGLTLFGNAFAALDAIELGDLVREVSSTAVGRLRSGQRQPSGRWLVALPPSDAPGVRSLHRSDLHQALVTRLAPGTLRLGEAARVSEDGAPIVTVNRNEEQFDLVVAADGIRGEARARWGLDPGLRYAGYTASRGVTSSTGHLSDEAGETWGRGARFGIVPLPDDRVYWFATRNISPGGTDTDPAESLRRHFGSWHAPILELIDATPPQHILRHDIYDLASFPSTFVRGRGVLLGDAAHAMTPDLGQGAGQAIEDAATLVLLLRDAAVHDLDRILEEYDRLRRARTHGLWRQSRLTGRIAQAASPLAVRIRDAGLRAAPSRLMADAMARLQQWEMPQVPASTSRRFWSRLDRRDWTDFVLERGTMPVSVRVRGHGPGVILIPGGMQTAADFDRLATYLAATFTTIVIDRRGRGSSSDIAPAEGIDAEAEDVVAVAKAMNAHHLFGLSSGALIALRAAQLDPNIVRALALYEPPLATPGHQDEFDWTDDVAQLLESGDNTAALTRMIEVIGDHWAVRLAPHALLNLTARIALRWGRGAGREPLARLLPTFRQDARIVREGRDLLTHLSTVRTRTLLISGDRAAESLTAALTHLENKLPHARRVELDGVGHLSAANGGSPRRIASTLERFFTDS</sequence>
<dbReference type="GO" id="GO:0004497">
    <property type="term" value="F:monooxygenase activity"/>
    <property type="evidence" value="ECO:0007669"/>
    <property type="project" value="UniProtKB-KW"/>
</dbReference>
<feature type="domain" description="FAD-binding" evidence="4">
    <location>
        <begin position="3"/>
        <end position="330"/>
    </location>
</feature>
<dbReference type="Pfam" id="PF01494">
    <property type="entry name" value="FAD_binding_3"/>
    <property type="match status" value="1"/>
</dbReference>
<dbReference type="Pfam" id="PF00561">
    <property type="entry name" value="Abhydrolase_1"/>
    <property type="match status" value="1"/>
</dbReference>
<protein>
    <submittedName>
        <fullName evidence="5">2-polyprenyl-6-methoxyphenol hydroxylase</fullName>
    </submittedName>
</protein>
<keyword evidence="1" id="KW-0560">Oxidoreductase</keyword>
<evidence type="ECO:0000313" key="5">
    <source>
        <dbReference type="EMBL" id="SMX87816.1"/>
    </source>
</evidence>
<proteinExistence type="predicted"/>
<reference evidence="5 6" key="1">
    <citation type="submission" date="2017-03" db="EMBL/GenBank/DDBJ databases">
        <authorList>
            <person name="Afonso C.L."/>
            <person name="Miller P.J."/>
            <person name="Scott M.A."/>
            <person name="Spackman E."/>
            <person name="Goraichik I."/>
            <person name="Dimitrov K.M."/>
            <person name="Suarez D.L."/>
            <person name="Swayne D.E."/>
        </authorList>
    </citation>
    <scope>NUCLEOTIDE SEQUENCE [LARGE SCALE GENOMIC DNA]</scope>
    <source>
        <strain evidence="6">8(6)</strain>
    </source>
</reference>
<dbReference type="InterPro" id="IPR002938">
    <property type="entry name" value="FAD-bd"/>
</dbReference>
<accession>A0A2H1JJW5</accession>
<dbReference type="Gene3D" id="3.40.50.1820">
    <property type="entry name" value="alpha/beta hydrolase"/>
    <property type="match status" value="1"/>
</dbReference>
<evidence type="ECO:0000256" key="2">
    <source>
        <dbReference type="ARBA" id="ARBA00023033"/>
    </source>
</evidence>
<dbReference type="PANTHER" id="PTHR13789">
    <property type="entry name" value="MONOOXYGENASE"/>
    <property type="match status" value="1"/>
</dbReference>
<gene>
    <name evidence="5" type="ORF">BAURA86_01781</name>
</gene>
<dbReference type="InterPro" id="IPR036188">
    <property type="entry name" value="FAD/NAD-bd_sf"/>
</dbReference>
<dbReference type="Gene3D" id="3.50.50.60">
    <property type="entry name" value="FAD/NAD(P)-binding domain"/>
    <property type="match status" value="1"/>
</dbReference>
<dbReference type="SUPFAM" id="SSF51905">
    <property type="entry name" value="FAD/NAD(P)-binding domain"/>
    <property type="match status" value="1"/>
</dbReference>
<dbReference type="PRINTS" id="PR00420">
    <property type="entry name" value="RNGMNOXGNASE"/>
</dbReference>
<keyword evidence="2" id="KW-0503">Monooxygenase</keyword>
<feature type="domain" description="AB hydrolase-1" evidence="3">
    <location>
        <begin position="417"/>
        <end position="650"/>
    </location>
</feature>
<dbReference type="InterPro" id="IPR029058">
    <property type="entry name" value="AB_hydrolase_fold"/>
</dbReference>
<dbReference type="AlphaFoldDB" id="A0A2H1JJW5"/>
<dbReference type="InterPro" id="IPR050493">
    <property type="entry name" value="FAD-dep_Monooxygenase_BioMet"/>
</dbReference>
<dbReference type="RefSeq" id="WP_101556865.1">
    <property type="nucleotide sequence ID" value="NZ_FXZI01000005.1"/>
</dbReference>
<dbReference type="SUPFAM" id="SSF53474">
    <property type="entry name" value="alpha/beta-Hydrolases"/>
    <property type="match status" value="1"/>
</dbReference>
<evidence type="ECO:0000259" key="4">
    <source>
        <dbReference type="Pfam" id="PF01494"/>
    </source>
</evidence>
<dbReference type="Proteomes" id="UP000234300">
    <property type="component" value="Unassembled WGS sequence"/>
</dbReference>
<name>A0A2H1JJW5_BREAU</name>
<evidence type="ECO:0000313" key="6">
    <source>
        <dbReference type="Proteomes" id="UP000234300"/>
    </source>
</evidence>
<evidence type="ECO:0000256" key="1">
    <source>
        <dbReference type="ARBA" id="ARBA00023002"/>
    </source>
</evidence>
<dbReference type="InterPro" id="IPR000073">
    <property type="entry name" value="AB_hydrolase_1"/>
</dbReference>
<organism evidence="5 6">
    <name type="scientific">Brevibacterium aurantiacum</name>
    <dbReference type="NCBI Taxonomy" id="273384"/>
    <lineage>
        <taxon>Bacteria</taxon>
        <taxon>Bacillati</taxon>
        <taxon>Actinomycetota</taxon>
        <taxon>Actinomycetes</taxon>
        <taxon>Micrococcales</taxon>
        <taxon>Brevibacteriaceae</taxon>
        <taxon>Brevibacterium</taxon>
    </lineage>
</organism>
<dbReference type="PANTHER" id="PTHR13789:SF309">
    <property type="entry name" value="PUTATIVE (AFU_ORTHOLOGUE AFUA_6G14510)-RELATED"/>
    <property type="match status" value="1"/>
</dbReference>